<evidence type="ECO:0000256" key="2">
    <source>
        <dbReference type="ARBA" id="ARBA00008133"/>
    </source>
</evidence>
<evidence type="ECO:0000256" key="4">
    <source>
        <dbReference type="ARBA" id="ARBA00023239"/>
    </source>
</evidence>
<dbReference type="GO" id="GO:0006782">
    <property type="term" value="P:protoporphyrinogen IX biosynthetic process"/>
    <property type="evidence" value="ECO:0007669"/>
    <property type="project" value="UniProtKB-UniRule"/>
</dbReference>
<dbReference type="InterPro" id="IPR039793">
    <property type="entry name" value="UROS/Hem4"/>
</dbReference>
<comment type="catalytic activity">
    <reaction evidence="8 9">
        <text>hydroxymethylbilane = uroporphyrinogen III + H2O</text>
        <dbReference type="Rhea" id="RHEA:18965"/>
        <dbReference type="ChEBI" id="CHEBI:15377"/>
        <dbReference type="ChEBI" id="CHEBI:57308"/>
        <dbReference type="ChEBI" id="CHEBI:57845"/>
        <dbReference type="EC" id="4.2.1.75"/>
    </reaction>
</comment>
<evidence type="ECO:0000256" key="3">
    <source>
        <dbReference type="ARBA" id="ARBA00013109"/>
    </source>
</evidence>
<comment type="function">
    <text evidence="6 9">Catalyzes cyclization of the linear tetrapyrrole, hydroxymethylbilane, to the macrocyclic uroporphyrinogen III.</text>
</comment>
<dbReference type="Gene3D" id="3.40.50.10090">
    <property type="match status" value="2"/>
</dbReference>
<dbReference type="EC" id="4.2.1.75" evidence="3 9"/>
<comment type="caution">
    <text evidence="11">The sequence shown here is derived from an EMBL/GenBank/DDBJ whole genome shotgun (WGS) entry which is preliminary data.</text>
</comment>
<dbReference type="Proteomes" id="UP001138802">
    <property type="component" value="Unassembled WGS sequence"/>
</dbReference>
<evidence type="ECO:0000256" key="6">
    <source>
        <dbReference type="ARBA" id="ARBA00037589"/>
    </source>
</evidence>
<evidence type="ECO:0000256" key="1">
    <source>
        <dbReference type="ARBA" id="ARBA00004772"/>
    </source>
</evidence>
<accession>A0A9X0WJS7</accession>
<keyword evidence="12" id="KW-1185">Reference proteome</keyword>
<evidence type="ECO:0000256" key="5">
    <source>
        <dbReference type="ARBA" id="ARBA00023244"/>
    </source>
</evidence>
<dbReference type="PANTHER" id="PTHR38042:SF1">
    <property type="entry name" value="UROPORPHYRINOGEN-III SYNTHASE, CHLOROPLASTIC"/>
    <property type="match status" value="1"/>
</dbReference>
<evidence type="ECO:0000313" key="11">
    <source>
        <dbReference type="EMBL" id="MBK1645780.1"/>
    </source>
</evidence>
<evidence type="ECO:0000256" key="9">
    <source>
        <dbReference type="RuleBase" id="RU366031"/>
    </source>
</evidence>
<protein>
    <recommendedName>
        <fullName evidence="7 9">Uroporphyrinogen-III synthase</fullName>
        <ecNumber evidence="3 9">4.2.1.75</ecNumber>
    </recommendedName>
</protein>
<evidence type="ECO:0000259" key="10">
    <source>
        <dbReference type="Pfam" id="PF02602"/>
    </source>
</evidence>
<keyword evidence="5 9" id="KW-0627">Porphyrin biosynthesis</keyword>
<comment type="similarity">
    <text evidence="2 9">Belongs to the uroporphyrinogen-III synthase family.</text>
</comment>
<dbReference type="RefSeq" id="WP_200388578.1">
    <property type="nucleotide sequence ID" value="NZ_NRSD01000015.1"/>
</dbReference>
<proteinExistence type="inferred from homology"/>
<dbReference type="SUPFAM" id="SSF69618">
    <property type="entry name" value="HemD-like"/>
    <property type="match status" value="1"/>
</dbReference>
<name>A0A9X0WJS7_9GAMM</name>
<dbReference type="AlphaFoldDB" id="A0A9X0WJS7"/>
<reference evidence="11 12" key="1">
    <citation type="journal article" date="2020" name="Microorganisms">
        <title>Osmotic Adaptation and Compatible Solute Biosynthesis of Phototrophic Bacteria as Revealed from Genome Analyses.</title>
        <authorList>
            <person name="Imhoff J.F."/>
            <person name="Rahn T."/>
            <person name="Kunzel S."/>
            <person name="Keller A."/>
            <person name="Neulinger S.C."/>
        </authorList>
    </citation>
    <scope>NUCLEOTIDE SEQUENCE [LARGE SCALE GENOMIC DNA]</scope>
    <source>
        <strain evidence="11 12">DSM 21303</strain>
    </source>
</reference>
<dbReference type="GO" id="GO:0006780">
    <property type="term" value="P:uroporphyrinogen III biosynthetic process"/>
    <property type="evidence" value="ECO:0007669"/>
    <property type="project" value="UniProtKB-UniRule"/>
</dbReference>
<evidence type="ECO:0000256" key="8">
    <source>
        <dbReference type="ARBA" id="ARBA00048617"/>
    </source>
</evidence>
<dbReference type="InterPro" id="IPR036108">
    <property type="entry name" value="4pyrrol_syn_uPrphyn_synt_sf"/>
</dbReference>
<dbReference type="GO" id="GO:0004852">
    <property type="term" value="F:uroporphyrinogen-III synthase activity"/>
    <property type="evidence" value="ECO:0007669"/>
    <property type="project" value="UniProtKB-UniRule"/>
</dbReference>
<dbReference type="Pfam" id="PF02602">
    <property type="entry name" value="HEM4"/>
    <property type="match status" value="1"/>
</dbReference>
<organism evidence="11 12">
    <name type="scientific">Thiocapsa imhoffii</name>
    <dbReference type="NCBI Taxonomy" id="382777"/>
    <lineage>
        <taxon>Bacteria</taxon>
        <taxon>Pseudomonadati</taxon>
        <taxon>Pseudomonadota</taxon>
        <taxon>Gammaproteobacteria</taxon>
        <taxon>Chromatiales</taxon>
        <taxon>Chromatiaceae</taxon>
        <taxon>Thiocapsa</taxon>
    </lineage>
</organism>
<gene>
    <name evidence="11" type="ORF">CKO25_14185</name>
</gene>
<evidence type="ECO:0000313" key="12">
    <source>
        <dbReference type="Proteomes" id="UP001138802"/>
    </source>
</evidence>
<feature type="domain" description="Tetrapyrrole biosynthesis uroporphyrinogen III synthase" evidence="10">
    <location>
        <begin position="26"/>
        <end position="244"/>
    </location>
</feature>
<dbReference type="PANTHER" id="PTHR38042">
    <property type="entry name" value="UROPORPHYRINOGEN-III SYNTHASE, CHLOROPLASTIC"/>
    <property type="match status" value="1"/>
</dbReference>
<dbReference type="InterPro" id="IPR003754">
    <property type="entry name" value="4pyrrol_synth_uPrphyn_synth"/>
</dbReference>
<comment type="pathway">
    <text evidence="1 9">Porphyrin-containing compound metabolism; protoporphyrin-IX biosynthesis; coproporphyrinogen-III from 5-aminolevulinate: step 3/4.</text>
</comment>
<dbReference type="EMBL" id="NRSD01000015">
    <property type="protein sequence ID" value="MBK1645780.1"/>
    <property type="molecule type" value="Genomic_DNA"/>
</dbReference>
<dbReference type="CDD" id="cd06578">
    <property type="entry name" value="HemD"/>
    <property type="match status" value="1"/>
</dbReference>
<evidence type="ECO:0000256" key="7">
    <source>
        <dbReference type="ARBA" id="ARBA00040167"/>
    </source>
</evidence>
<sequence>MSPPCDLRGRGVLVTRPAGQAEGLCQLIAAAQGRAIAVPSILIEPTTDPDAARQLLQSSWDLMFFVSRNAVEQALALTPDGTWPQAARIAAVGRATAHALASAGRVPDLVPDERFDSETLLRMPELASMPGQRVLIVRGDGGRTLLAETLRARGAEVVYAEVYRRCLPAFDPQPLLADWRASVAVVTATSEEVLRNLMTMLGPEGRSLLLETPLVVIAERTAQTARELGFTRVLVAERAEDTAILKCLCGLFETGDQTGLPPRSC</sequence>
<keyword evidence="4 9" id="KW-0456">Lyase</keyword>